<dbReference type="GO" id="GO:0000978">
    <property type="term" value="F:RNA polymerase II cis-regulatory region sequence-specific DNA binding"/>
    <property type="evidence" value="ECO:0007669"/>
    <property type="project" value="TreeGrafter"/>
</dbReference>
<dbReference type="Gene3D" id="3.30.160.60">
    <property type="entry name" value="Classic Zinc Finger"/>
    <property type="match status" value="8"/>
</dbReference>
<keyword evidence="6" id="KW-0805">Transcription regulation</keyword>
<feature type="domain" description="C2H2-type" evidence="10">
    <location>
        <begin position="398"/>
        <end position="426"/>
    </location>
</feature>
<dbReference type="Proteomes" id="UP001374579">
    <property type="component" value="Unassembled WGS sequence"/>
</dbReference>
<dbReference type="GO" id="GO:0001227">
    <property type="term" value="F:DNA-binding transcription repressor activity, RNA polymerase II-specific"/>
    <property type="evidence" value="ECO:0007669"/>
    <property type="project" value="TreeGrafter"/>
</dbReference>
<dbReference type="FunFam" id="3.30.160.60:FF:000110">
    <property type="entry name" value="Zinc finger protein-like"/>
    <property type="match status" value="1"/>
</dbReference>
<dbReference type="PANTHER" id="PTHR24399">
    <property type="entry name" value="ZINC FINGER AND BTB DOMAIN-CONTAINING"/>
    <property type="match status" value="1"/>
</dbReference>
<feature type="domain" description="C2H2-type" evidence="10">
    <location>
        <begin position="483"/>
        <end position="510"/>
    </location>
</feature>
<feature type="domain" description="C2H2-type" evidence="10">
    <location>
        <begin position="319"/>
        <end position="337"/>
    </location>
</feature>
<dbReference type="PANTHER" id="PTHR24399:SF23">
    <property type="entry name" value="C2H2-TYPE DOMAIN-CONTAINING PROTEIN"/>
    <property type="match status" value="1"/>
</dbReference>
<protein>
    <recommendedName>
        <fullName evidence="10">C2H2-type domain-containing protein</fullName>
    </recommendedName>
</protein>
<evidence type="ECO:0000256" key="4">
    <source>
        <dbReference type="ARBA" id="ARBA00022771"/>
    </source>
</evidence>
<dbReference type="SMART" id="SM00355">
    <property type="entry name" value="ZnF_C2H2"/>
    <property type="match status" value="11"/>
</dbReference>
<keyword evidence="5" id="KW-0862">Zinc</keyword>
<dbReference type="GO" id="GO:0008270">
    <property type="term" value="F:zinc ion binding"/>
    <property type="evidence" value="ECO:0007669"/>
    <property type="project" value="UniProtKB-KW"/>
</dbReference>
<name>A0AAN9G905_9CAEN</name>
<keyword evidence="4 9" id="KW-0863">Zinc-finger</keyword>
<gene>
    <name evidence="11" type="ORF">V1264_003564</name>
</gene>
<dbReference type="FunFam" id="3.30.160.60:FF:001049">
    <property type="entry name" value="zinc finger protein 319"/>
    <property type="match status" value="1"/>
</dbReference>
<evidence type="ECO:0000256" key="7">
    <source>
        <dbReference type="ARBA" id="ARBA00023163"/>
    </source>
</evidence>
<feature type="domain" description="C2H2-type" evidence="10">
    <location>
        <begin position="280"/>
        <end position="308"/>
    </location>
</feature>
<dbReference type="PROSITE" id="PS50157">
    <property type="entry name" value="ZINC_FINGER_C2H2_2"/>
    <property type="match status" value="9"/>
</dbReference>
<keyword evidence="2" id="KW-0479">Metal-binding</keyword>
<feature type="domain" description="C2H2-type" evidence="10">
    <location>
        <begin position="233"/>
        <end position="256"/>
    </location>
</feature>
<proteinExistence type="predicted"/>
<organism evidence="11 12">
    <name type="scientific">Littorina saxatilis</name>
    <dbReference type="NCBI Taxonomy" id="31220"/>
    <lineage>
        <taxon>Eukaryota</taxon>
        <taxon>Metazoa</taxon>
        <taxon>Spiralia</taxon>
        <taxon>Lophotrochozoa</taxon>
        <taxon>Mollusca</taxon>
        <taxon>Gastropoda</taxon>
        <taxon>Caenogastropoda</taxon>
        <taxon>Littorinimorpha</taxon>
        <taxon>Littorinoidea</taxon>
        <taxon>Littorinidae</taxon>
        <taxon>Littorina</taxon>
    </lineage>
</organism>
<evidence type="ECO:0000256" key="3">
    <source>
        <dbReference type="ARBA" id="ARBA00022737"/>
    </source>
</evidence>
<evidence type="ECO:0000256" key="8">
    <source>
        <dbReference type="ARBA" id="ARBA00023242"/>
    </source>
</evidence>
<feature type="domain" description="C2H2-type" evidence="10">
    <location>
        <begin position="370"/>
        <end position="397"/>
    </location>
</feature>
<keyword evidence="7" id="KW-0804">Transcription</keyword>
<evidence type="ECO:0000313" key="12">
    <source>
        <dbReference type="Proteomes" id="UP001374579"/>
    </source>
</evidence>
<evidence type="ECO:0000259" key="10">
    <source>
        <dbReference type="PROSITE" id="PS50157"/>
    </source>
</evidence>
<dbReference type="GO" id="GO:0005654">
    <property type="term" value="C:nucleoplasm"/>
    <property type="evidence" value="ECO:0007669"/>
    <property type="project" value="TreeGrafter"/>
</dbReference>
<evidence type="ECO:0000256" key="5">
    <source>
        <dbReference type="ARBA" id="ARBA00022833"/>
    </source>
</evidence>
<comment type="subcellular location">
    <subcellularLocation>
        <location evidence="1">Nucleus</location>
    </subcellularLocation>
</comment>
<keyword evidence="12" id="KW-1185">Reference proteome</keyword>
<evidence type="ECO:0000256" key="9">
    <source>
        <dbReference type="PROSITE-ProRule" id="PRU00042"/>
    </source>
</evidence>
<sequence>METWQDQSTTAHLPSHRQSLNHSLPLPIRNQKLFQCGLCSLTFDINMELVTHVHRHSFNKPFQCGVCKVSYENSLDLMFHVKTHAMFVFHVPSDPVSANAYLSFSSCQPENPSPVEWKSEETPYQGQGSIFHQAEPDLGKGKVLADMGNISAITEMKPTCSTVQHTGSEVVCENSWPYRGEKNVRIETQSEDEDVESDQCLEYDYEVKTEHVVQSADFVSTHQGDKSNEERPFCCGICDKSFRVARYMREHQKRMHKIGVQCADLVSKPQVSKSSKEEPVHCDICGKSFRVARYMKEHKKRVHKVLQSRRRKHSTEMLHKCADCGKSFKIKRDLNQHLCKPRECPVCQLTLNNHSTYEHHMYSKHSERKYQCSVCERSFSCRQRLVIHTRVHTKEKPYTCEFCGKSFAARLYLTYHQNSKHFHSRPYKCNLCQRGFNCHSSLSQHKRRHIGDKRYSCTQCHKKFYNMYMLRRHALTHSELRTYVCSVIACEKTYRSYSSLKYHLKHSHQM</sequence>
<dbReference type="Pfam" id="PF00096">
    <property type="entry name" value="zf-C2H2"/>
    <property type="match status" value="4"/>
</dbReference>
<feature type="domain" description="C2H2-type" evidence="10">
    <location>
        <begin position="455"/>
        <end position="482"/>
    </location>
</feature>
<dbReference type="SUPFAM" id="SSF57667">
    <property type="entry name" value="beta-beta-alpha zinc fingers"/>
    <property type="match status" value="6"/>
</dbReference>
<keyword evidence="8" id="KW-0539">Nucleus</keyword>
<keyword evidence="3" id="KW-0677">Repeat</keyword>
<dbReference type="AlphaFoldDB" id="A0AAN9G905"/>
<evidence type="ECO:0000313" key="11">
    <source>
        <dbReference type="EMBL" id="KAK7099422.1"/>
    </source>
</evidence>
<dbReference type="InterPro" id="IPR036236">
    <property type="entry name" value="Znf_C2H2_sf"/>
</dbReference>
<feature type="domain" description="C2H2-type" evidence="10">
    <location>
        <begin position="34"/>
        <end position="61"/>
    </location>
</feature>
<dbReference type="PROSITE" id="PS00028">
    <property type="entry name" value="ZINC_FINGER_C2H2_1"/>
    <property type="match status" value="9"/>
</dbReference>
<feature type="domain" description="C2H2-type" evidence="10">
    <location>
        <begin position="427"/>
        <end position="454"/>
    </location>
</feature>
<accession>A0AAN9G905</accession>
<reference evidence="11 12" key="1">
    <citation type="submission" date="2024-02" db="EMBL/GenBank/DDBJ databases">
        <title>Chromosome-scale genome assembly of the rough periwinkle Littorina saxatilis.</title>
        <authorList>
            <person name="De Jode A."/>
            <person name="Faria R."/>
            <person name="Formenti G."/>
            <person name="Sims Y."/>
            <person name="Smith T.P."/>
            <person name="Tracey A."/>
            <person name="Wood J.M.D."/>
            <person name="Zagrodzka Z.B."/>
            <person name="Johannesson K."/>
            <person name="Butlin R.K."/>
            <person name="Leder E.H."/>
        </authorList>
    </citation>
    <scope>NUCLEOTIDE SEQUENCE [LARGE SCALE GENOMIC DNA]</scope>
    <source>
        <strain evidence="11">Snail1</strain>
        <tissue evidence="11">Muscle</tissue>
    </source>
</reference>
<evidence type="ECO:0000256" key="6">
    <source>
        <dbReference type="ARBA" id="ARBA00023015"/>
    </source>
</evidence>
<comment type="caution">
    <text evidence="11">The sequence shown here is derived from an EMBL/GenBank/DDBJ whole genome shotgun (WGS) entry which is preliminary data.</text>
</comment>
<dbReference type="FunFam" id="3.30.160.60:FF:000003">
    <property type="entry name" value="Zinc finger protein 3 homolog"/>
    <property type="match status" value="1"/>
</dbReference>
<dbReference type="InterPro" id="IPR013087">
    <property type="entry name" value="Znf_C2H2_type"/>
</dbReference>
<evidence type="ECO:0000256" key="2">
    <source>
        <dbReference type="ARBA" id="ARBA00022723"/>
    </source>
</evidence>
<evidence type="ECO:0000256" key="1">
    <source>
        <dbReference type="ARBA" id="ARBA00004123"/>
    </source>
</evidence>
<dbReference type="EMBL" id="JBAMIC010000012">
    <property type="protein sequence ID" value="KAK7099422.1"/>
    <property type="molecule type" value="Genomic_DNA"/>
</dbReference>